<proteinExistence type="predicted"/>
<accession>A0A3L9L740</accession>
<protein>
    <submittedName>
        <fullName evidence="1">Uncharacterized protein</fullName>
    </submittedName>
</protein>
<evidence type="ECO:0000313" key="2">
    <source>
        <dbReference type="Proteomes" id="UP000277871"/>
    </source>
</evidence>
<dbReference type="EMBL" id="RDEX01000001">
    <property type="protein sequence ID" value="RLY93974.1"/>
    <property type="molecule type" value="Genomic_DNA"/>
</dbReference>
<comment type="caution">
    <text evidence="1">The sequence shown here is derived from an EMBL/GenBank/DDBJ whole genome shotgun (WGS) entry which is preliminary data.</text>
</comment>
<reference evidence="1 2" key="1">
    <citation type="submission" date="2018-10" db="EMBL/GenBank/DDBJ databases">
        <title>Kocuria tytonicola, new bacteria from the preen glands of American barn owls (Tyto furcata).</title>
        <authorList>
            <person name="Braun M.S."/>
            <person name="Wang E."/>
            <person name="Zimmermann S."/>
            <person name="Boutin S."/>
            <person name="Wagner H."/>
            <person name="Wink M."/>
        </authorList>
    </citation>
    <scope>NUCLEOTIDE SEQUENCE [LARGE SCALE GENOMIC DNA]</scope>
    <source>
        <strain evidence="1 2">473</strain>
    </source>
</reference>
<evidence type="ECO:0000313" key="1">
    <source>
        <dbReference type="EMBL" id="RLY93974.1"/>
    </source>
</evidence>
<gene>
    <name evidence="1" type="ORF">EAE32_01655</name>
</gene>
<name>A0A3L9L740_9MICC</name>
<organism evidence="1 2">
    <name type="scientific">Kocuria tytonicola</name>
    <dbReference type="NCBI Taxonomy" id="2055946"/>
    <lineage>
        <taxon>Bacteria</taxon>
        <taxon>Bacillati</taxon>
        <taxon>Actinomycetota</taxon>
        <taxon>Actinomycetes</taxon>
        <taxon>Micrococcales</taxon>
        <taxon>Micrococcaceae</taxon>
        <taxon>Kocuria</taxon>
    </lineage>
</organism>
<dbReference type="AlphaFoldDB" id="A0A3L9L740"/>
<keyword evidence="2" id="KW-1185">Reference proteome</keyword>
<sequence length="85" mass="9552">MEHAVELSAGDREDRRIASVIRASRSREWTEGVYQVFLLTRPGDGDQRLRSVHLVWTPCPRPPARPGPARGCGSWWRARCSPSPG</sequence>
<dbReference type="Proteomes" id="UP000277871">
    <property type="component" value="Unassembled WGS sequence"/>
</dbReference>